<name>A0ABY5HJN1_9GAMM</name>
<dbReference type="RefSeq" id="WP_255854221.1">
    <property type="nucleotide sequence ID" value="NZ_CP073347.1"/>
</dbReference>
<reference evidence="1" key="1">
    <citation type="submission" date="2021-04" db="EMBL/GenBank/DDBJ databases">
        <title>Oceanospirillales bacteria with DddD are important DMSP degraders in coastal seawater.</title>
        <authorList>
            <person name="Liu J."/>
        </authorList>
    </citation>
    <scope>NUCLEOTIDE SEQUENCE</scope>
    <source>
        <strain evidence="1">D13-1</strain>
    </source>
</reference>
<dbReference type="EMBL" id="CP073347">
    <property type="protein sequence ID" value="UTW12164.1"/>
    <property type="molecule type" value="Genomic_DNA"/>
</dbReference>
<keyword evidence="2" id="KW-1185">Reference proteome</keyword>
<evidence type="ECO:0000313" key="2">
    <source>
        <dbReference type="Proteomes" id="UP001058461"/>
    </source>
</evidence>
<evidence type="ECO:0000313" key="1">
    <source>
        <dbReference type="EMBL" id="UTW12164.1"/>
    </source>
</evidence>
<accession>A0ABY5HJN1</accession>
<organism evidence="1 2">
    <name type="scientific">Marinobacterium rhizophilum</name>
    <dbReference type="NCBI Taxonomy" id="420402"/>
    <lineage>
        <taxon>Bacteria</taxon>
        <taxon>Pseudomonadati</taxon>
        <taxon>Pseudomonadota</taxon>
        <taxon>Gammaproteobacteria</taxon>
        <taxon>Oceanospirillales</taxon>
        <taxon>Oceanospirillaceae</taxon>
        <taxon>Marinobacterium</taxon>
    </lineage>
</organism>
<sequence length="60" mass="6852">MKLIPGIRQFYRTLRQGCVASASIDRHTLRDIGADPMRLRYPVGKNDHANQAQDAWRQAS</sequence>
<proteinExistence type="predicted"/>
<evidence type="ECO:0008006" key="3">
    <source>
        <dbReference type="Google" id="ProtNLM"/>
    </source>
</evidence>
<gene>
    <name evidence="1" type="ORF">KDW95_00265</name>
</gene>
<dbReference type="Proteomes" id="UP001058461">
    <property type="component" value="Chromosome"/>
</dbReference>
<protein>
    <recommendedName>
        <fullName evidence="3">DUF1127 domain-containing protein</fullName>
    </recommendedName>
</protein>